<dbReference type="RefSeq" id="WP_046402551.1">
    <property type="nucleotide sequence ID" value="NZ_JAQMRB010000008.1"/>
</dbReference>
<reference evidence="1" key="1">
    <citation type="submission" date="2023-01" db="EMBL/GenBank/DDBJ databases">
        <title>Human gut microbiome strain richness.</title>
        <authorList>
            <person name="Chen-Liaw A."/>
        </authorList>
    </citation>
    <scope>NUCLEOTIDE SEQUENCE</scope>
    <source>
        <strain evidence="1">RTP21484st1_B7_RTP21484_190118</strain>
    </source>
</reference>
<dbReference type="PROSITE" id="PS51257">
    <property type="entry name" value="PROKAR_LIPOPROTEIN"/>
    <property type="match status" value="1"/>
</dbReference>
<organism evidence="1 2">
    <name type="scientific">Odoribacter splanchnicus</name>
    <dbReference type="NCBI Taxonomy" id="28118"/>
    <lineage>
        <taxon>Bacteria</taxon>
        <taxon>Pseudomonadati</taxon>
        <taxon>Bacteroidota</taxon>
        <taxon>Bacteroidia</taxon>
        <taxon>Bacteroidales</taxon>
        <taxon>Odoribacteraceae</taxon>
        <taxon>Odoribacter</taxon>
    </lineage>
</organism>
<proteinExistence type="predicted"/>
<name>A0AAW6FM42_9BACT</name>
<gene>
    <name evidence="1" type="ORF">PN645_13580</name>
</gene>
<dbReference type="Pfam" id="PF16132">
    <property type="entry name" value="DUF4843"/>
    <property type="match status" value="1"/>
</dbReference>
<dbReference type="EMBL" id="JAQMRD010000018">
    <property type="protein sequence ID" value="MDB9224032.1"/>
    <property type="molecule type" value="Genomic_DNA"/>
</dbReference>
<evidence type="ECO:0000313" key="2">
    <source>
        <dbReference type="Proteomes" id="UP001212263"/>
    </source>
</evidence>
<accession>A0AAW6FM42</accession>
<protein>
    <submittedName>
        <fullName evidence="1">DUF4843 domain-containing protein</fullName>
    </submittedName>
</protein>
<sequence length="249" mass="28753">MKGLYCILASVFFLQLGIACSEADRDLFEGPVGINFRIPKTSEEIKDYKLRDSSLIFREDTMVYSFAFDMVNTEREICVPVEVTGFAKEVDRKYYVEVVEYNGAKAGVHYDAVPTEHVLAAGKVKDSLRILFHRVDMDKQARKIGITIKRGGDFIEGVKEKLFVAVQVSDILEKPDWWDNWIGCFGTFHPVKYREWMKLYGGTGDLTGKRPDWWYAPLELTLILDLKRMFEENEFLDENGKRLLIPCTH</sequence>
<evidence type="ECO:0000313" key="1">
    <source>
        <dbReference type="EMBL" id="MDB9224032.1"/>
    </source>
</evidence>
<dbReference type="AlphaFoldDB" id="A0AAW6FM42"/>
<dbReference type="InterPro" id="IPR032299">
    <property type="entry name" value="DUF4843"/>
</dbReference>
<comment type="caution">
    <text evidence="1">The sequence shown here is derived from an EMBL/GenBank/DDBJ whole genome shotgun (WGS) entry which is preliminary data.</text>
</comment>
<dbReference type="Proteomes" id="UP001212263">
    <property type="component" value="Unassembled WGS sequence"/>
</dbReference>